<dbReference type="AlphaFoldDB" id="A0AAD1ZHK8"/>
<sequence length="245" mass="27087">MADEFEEGNDSEINGDQRNGGRREADEGDPLQLDQFLPLPIPMFEHHQDDHIPAEASVFPVSLPPAADNHNDGSSFSTDMLPATMLGVFADARKVTKLHFYVQDILSGPNQTVWEVARSNITSTSPTLFGLVRVIDEQMTAKPDANSTILGQVQGQITFADFKEVAPLMNLNVVFKSGIYNGSTIWLLGRNPISETYREYAIVGGTGIFRIAQGYAITSIYSNDTATGHFVLEYTLHVVYEVFRK</sequence>
<dbReference type="InterPro" id="IPR044859">
    <property type="entry name" value="Allene_oxi_cyc_Dirigent"/>
</dbReference>
<comment type="subcellular location">
    <subcellularLocation>
        <location evidence="4">Secreted</location>
        <location evidence="4">Extracellular space</location>
        <location evidence="4">Apoplast</location>
    </subcellularLocation>
</comment>
<dbReference type="Gene3D" id="2.40.480.10">
    <property type="entry name" value="Allene oxide cyclase-like"/>
    <property type="match status" value="1"/>
</dbReference>
<keyword evidence="7" id="KW-1185">Reference proteome</keyword>
<evidence type="ECO:0000256" key="4">
    <source>
        <dbReference type="RuleBase" id="RU363099"/>
    </source>
</evidence>
<accession>A0AAD1ZHK8</accession>
<keyword evidence="3 4" id="KW-0964">Secreted</keyword>
<evidence type="ECO:0000256" key="1">
    <source>
        <dbReference type="ARBA" id="ARBA00010746"/>
    </source>
</evidence>
<comment type="subunit">
    <text evidence="2 4">Homodimer.</text>
</comment>
<dbReference type="EMBL" id="OU503045">
    <property type="protein sequence ID" value="CAI9769715.1"/>
    <property type="molecule type" value="Genomic_DNA"/>
</dbReference>
<dbReference type="GO" id="GO:0009699">
    <property type="term" value="P:phenylpropanoid biosynthetic process"/>
    <property type="evidence" value="ECO:0007669"/>
    <property type="project" value="UniProtKB-ARBA"/>
</dbReference>
<feature type="region of interest" description="Disordered" evidence="5">
    <location>
        <begin position="1"/>
        <end position="28"/>
    </location>
</feature>
<comment type="similarity">
    <text evidence="1 4">Belongs to the plant dirigent protein family.</text>
</comment>
<keyword evidence="4" id="KW-0052">Apoplast</keyword>
<evidence type="ECO:0000313" key="7">
    <source>
        <dbReference type="Proteomes" id="UP000834106"/>
    </source>
</evidence>
<reference evidence="6" key="1">
    <citation type="submission" date="2023-05" db="EMBL/GenBank/DDBJ databases">
        <authorList>
            <person name="Huff M."/>
        </authorList>
    </citation>
    <scope>NUCLEOTIDE SEQUENCE</scope>
</reference>
<gene>
    <name evidence="6" type="ORF">FPE_LOCUS16575</name>
</gene>
<dbReference type="GO" id="GO:0048046">
    <property type="term" value="C:apoplast"/>
    <property type="evidence" value="ECO:0007669"/>
    <property type="project" value="UniProtKB-SubCell"/>
</dbReference>
<evidence type="ECO:0000256" key="3">
    <source>
        <dbReference type="ARBA" id="ARBA00022525"/>
    </source>
</evidence>
<evidence type="ECO:0000256" key="2">
    <source>
        <dbReference type="ARBA" id="ARBA00011738"/>
    </source>
</evidence>
<proteinExistence type="inferred from homology"/>
<organism evidence="6 7">
    <name type="scientific">Fraxinus pennsylvanica</name>
    <dbReference type="NCBI Taxonomy" id="56036"/>
    <lineage>
        <taxon>Eukaryota</taxon>
        <taxon>Viridiplantae</taxon>
        <taxon>Streptophyta</taxon>
        <taxon>Embryophyta</taxon>
        <taxon>Tracheophyta</taxon>
        <taxon>Spermatophyta</taxon>
        <taxon>Magnoliopsida</taxon>
        <taxon>eudicotyledons</taxon>
        <taxon>Gunneridae</taxon>
        <taxon>Pentapetalae</taxon>
        <taxon>asterids</taxon>
        <taxon>lamiids</taxon>
        <taxon>Lamiales</taxon>
        <taxon>Oleaceae</taxon>
        <taxon>Oleeae</taxon>
        <taxon>Fraxinus</taxon>
    </lineage>
</organism>
<name>A0AAD1ZHK8_9LAMI</name>
<comment type="function">
    <text evidence="4">Dirigent proteins impart stereoselectivity on the phenoxy radical-coupling reaction, yielding optically active lignans from two molecules of coniferyl alcohol in the biosynthesis of lignans, flavonolignans, and alkaloids and thus plays a central role in plant secondary metabolism.</text>
</comment>
<dbReference type="PANTHER" id="PTHR21495">
    <property type="entry name" value="NUCLEOPORIN-RELATED"/>
    <property type="match status" value="1"/>
</dbReference>
<evidence type="ECO:0000256" key="5">
    <source>
        <dbReference type="SAM" id="MobiDB-lite"/>
    </source>
</evidence>
<evidence type="ECO:0000313" key="6">
    <source>
        <dbReference type="EMBL" id="CAI9769715.1"/>
    </source>
</evidence>
<feature type="compositionally biased region" description="Acidic residues" evidence="5">
    <location>
        <begin position="1"/>
        <end position="10"/>
    </location>
</feature>
<dbReference type="Pfam" id="PF03018">
    <property type="entry name" value="Dirigent"/>
    <property type="match status" value="1"/>
</dbReference>
<dbReference type="Proteomes" id="UP000834106">
    <property type="component" value="Chromosome 10"/>
</dbReference>
<dbReference type="InterPro" id="IPR004265">
    <property type="entry name" value="Dirigent"/>
</dbReference>
<protein>
    <recommendedName>
        <fullName evidence="4">Dirigent protein</fullName>
    </recommendedName>
</protein>